<dbReference type="InterPro" id="IPR009057">
    <property type="entry name" value="Homeodomain-like_sf"/>
</dbReference>
<accession>A0A8H7CHY0</accession>
<sequence>MVYRYIHPQQKELLPTIKQTVPNNGDIANMTKISGRTVRRTLKNYYDYGDVVPPKIAQTGRPRALNGLDICCLKGLVEHRPDSTAAELRQGLREGMQIDVDESMITCTLYRRGYSFKKLFTIQSKVLRAAIEQSKEKRDDYEAIVGDLYHDWQLVFLDDDR</sequence>
<gene>
    <name evidence="1" type="ORF">MVEN_02133600</name>
</gene>
<keyword evidence="2" id="KW-1185">Reference proteome</keyword>
<dbReference type="OrthoDB" id="3264182at2759"/>
<organism evidence="1 2">
    <name type="scientific">Mycena venus</name>
    <dbReference type="NCBI Taxonomy" id="2733690"/>
    <lineage>
        <taxon>Eukaryota</taxon>
        <taxon>Fungi</taxon>
        <taxon>Dikarya</taxon>
        <taxon>Basidiomycota</taxon>
        <taxon>Agaricomycotina</taxon>
        <taxon>Agaricomycetes</taxon>
        <taxon>Agaricomycetidae</taxon>
        <taxon>Agaricales</taxon>
        <taxon>Marasmiineae</taxon>
        <taxon>Mycenaceae</taxon>
        <taxon>Mycena</taxon>
    </lineage>
</organism>
<evidence type="ECO:0000313" key="2">
    <source>
        <dbReference type="Proteomes" id="UP000620124"/>
    </source>
</evidence>
<comment type="caution">
    <text evidence="1">The sequence shown here is derived from an EMBL/GenBank/DDBJ whole genome shotgun (WGS) entry which is preliminary data.</text>
</comment>
<proteinExistence type="predicted"/>
<reference evidence="1" key="1">
    <citation type="submission" date="2020-05" db="EMBL/GenBank/DDBJ databases">
        <title>Mycena genomes resolve the evolution of fungal bioluminescence.</title>
        <authorList>
            <person name="Tsai I.J."/>
        </authorList>
    </citation>
    <scope>NUCLEOTIDE SEQUENCE</scope>
    <source>
        <strain evidence="1">CCC161011</strain>
    </source>
</reference>
<protein>
    <submittedName>
        <fullName evidence="1">Uncharacterized protein</fullName>
    </submittedName>
</protein>
<name>A0A8H7CHY0_9AGAR</name>
<dbReference type="EMBL" id="JACAZI010000022">
    <property type="protein sequence ID" value="KAF7336971.1"/>
    <property type="molecule type" value="Genomic_DNA"/>
</dbReference>
<dbReference type="Proteomes" id="UP000620124">
    <property type="component" value="Unassembled WGS sequence"/>
</dbReference>
<dbReference type="SUPFAM" id="SSF46689">
    <property type="entry name" value="Homeodomain-like"/>
    <property type="match status" value="1"/>
</dbReference>
<dbReference type="AlphaFoldDB" id="A0A8H7CHY0"/>
<evidence type="ECO:0000313" key="1">
    <source>
        <dbReference type="EMBL" id="KAF7336971.1"/>
    </source>
</evidence>